<protein>
    <recommendedName>
        <fullName evidence="3">Tetratricopeptide repeat protein</fullName>
    </recommendedName>
</protein>
<proteinExistence type="predicted"/>
<dbReference type="EMBL" id="JAQQWL010000005">
    <property type="protein sequence ID" value="KAK8073309.1"/>
    <property type="molecule type" value="Genomic_DNA"/>
</dbReference>
<accession>A0ABR1VTT6</accession>
<evidence type="ECO:0000313" key="1">
    <source>
        <dbReference type="EMBL" id="KAK8073309.1"/>
    </source>
</evidence>
<reference evidence="1 2" key="1">
    <citation type="submission" date="2023-01" db="EMBL/GenBank/DDBJ databases">
        <title>Analysis of 21 Apiospora genomes using comparative genomics revels a genus with tremendous synthesis potential of carbohydrate active enzymes and secondary metabolites.</title>
        <authorList>
            <person name="Sorensen T."/>
        </authorList>
    </citation>
    <scope>NUCLEOTIDE SEQUENCE [LARGE SCALE GENOMIC DNA]</scope>
    <source>
        <strain evidence="1 2">CBS 135458</strain>
    </source>
</reference>
<evidence type="ECO:0008006" key="3">
    <source>
        <dbReference type="Google" id="ProtNLM"/>
    </source>
</evidence>
<comment type="caution">
    <text evidence="1">The sequence shown here is derived from an EMBL/GenBank/DDBJ whole genome shotgun (WGS) entry which is preliminary data.</text>
</comment>
<dbReference type="GeneID" id="92088680"/>
<organism evidence="1 2">
    <name type="scientific">Apiospora phragmitis</name>
    <dbReference type="NCBI Taxonomy" id="2905665"/>
    <lineage>
        <taxon>Eukaryota</taxon>
        <taxon>Fungi</taxon>
        <taxon>Dikarya</taxon>
        <taxon>Ascomycota</taxon>
        <taxon>Pezizomycotina</taxon>
        <taxon>Sordariomycetes</taxon>
        <taxon>Xylariomycetidae</taxon>
        <taxon>Amphisphaeriales</taxon>
        <taxon>Apiosporaceae</taxon>
        <taxon>Apiospora</taxon>
    </lineage>
</organism>
<keyword evidence="2" id="KW-1185">Reference proteome</keyword>
<evidence type="ECO:0000313" key="2">
    <source>
        <dbReference type="Proteomes" id="UP001480595"/>
    </source>
</evidence>
<dbReference type="Proteomes" id="UP001480595">
    <property type="component" value="Unassembled WGS sequence"/>
</dbReference>
<name>A0ABR1VTT6_9PEZI</name>
<dbReference type="RefSeq" id="XP_066717784.1">
    <property type="nucleotide sequence ID" value="XM_066855617.1"/>
</dbReference>
<sequence length="111" mass="12322">MLDRVNIAIALAILEHITGNLDTASAAWQRALGDSKRHHASPGYTDMVIAYSSYELETRRGDPAEASLLEAKARLLFSATGRQYYMTSLGTIWPDIVGDWLEASGRERVIR</sequence>
<gene>
    <name evidence="1" type="ORF">PG994_004208</name>
</gene>